<dbReference type="GO" id="GO:0046872">
    <property type="term" value="F:metal ion binding"/>
    <property type="evidence" value="ECO:0007669"/>
    <property type="project" value="UniProtKB-KW"/>
</dbReference>
<reference evidence="9 10" key="1">
    <citation type="journal article" date="2023" name="Sci. Data">
        <title>Genome assembly of the Korean intertidal mud-creeper Batillaria attramentaria.</title>
        <authorList>
            <person name="Patra A.K."/>
            <person name="Ho P.T."/>
            <person name="Jun S."/>
            <person name="Lee S.J."/>
            <person name="Kim Y."/>
            <person name="Won Y.J."/>
        </authorList>
    </citation>
    <scope>NUCLEOTIDE SEQUENCE [LARGE SCALE GENOMIC DNA]</scope>
    <source>
        <strain evidence="9">Wonlab-2016</strain>
    </source>
</reference>
<dbReference type="PANTHER" id="PTHR22930:SF269">
    <property type="entry name" value="NUCLEASE HARBI1-LIKE PROTEIN"/>
    <property type="match status" value="1"/>
</dbReference>
<keyword evidence="5" id="KW-0479">Metal-binding</keyword>
<dbReference type="InterPro" id="IPR045249">
    <property type="entry name" value="HARBI1-like"/>
</dbReference>
<evidence type="ECO:0000259" key="8">
    <source>
        <dbReference type="Pfam" id="PF13359"/>
    </source>
</evidence>
<gene>
    <name evidence="9" type="ORF">BaRGS_00038600</name>
</gene>
<evidence type="ECO:0000256" key="3">
    <source>
        <dbReference type="ARBA" id="ARBA00006958"/>
    </source>
</evidence>
<evidence type="ECO:0000256" key="1">
    <source>
        <dbReference type="ARBA" id="ARBA00001968"/>
    </source>
</evidence>
<comment type="subcellular location">
    <subcellularLocation>
        <location evidence="2">Nucleus</location>
    </subcellularLocation>
</comment>
<sequence>MFASMLAKHRAARGSVLFRPTRACCVAKVSDARRASLLCPKASARSYVPCRMFTFIFPKMAGVGTETSSSDDDTSVIIALTTAVVLRRQQRRRARRWWVRPHLTLEMKLTHGAYYALMEELRNEDAGSLTNFLRMDDGHFHFLLDLISDDIQFADTPMRPCIPPGERLAVTLRFLASGDSYQSLSFLYRIGRTTLGEIIPHTCRMIVKALDKYIKVPNSPEKWQAVAQAYNDRWNFPHCVGAIDGKHVAIRAPPNGGSNFYNYKGFHSVVLMAVADAHYRFIWYHIGENGRQNDAGIFAMSLLSSALARNTLNMPPPSKIRENGTEDVPYVLLGDDAFPLKPYIMKPYPNRGRNDEEIIYNYRLSRARRVVESSFGILVNRFRVLSHAMSLDPDKARDVTESCVAIHNFLRTEMDVRYIATEQERHVEWPHRRLPFAAGNNSGDKARRVRDELRRYFINEGAVEFQWSHIEVNN</sequence>
<dbReference type="InterPro" id="IPR027806">
    <property type="entry name" value="HARBI1_dom"/>
</dbReference>
<dbReference type="EMBL" id="JACVVK020000630">
    <property type="protein sequence ID" value="KAK7461651.1"/>
    <property type="molecule type" value="Genomic_DNA"/>
</dbReference>
<keyword evidence="6" id="KW-0378">Hydrolase</keyword>
<dbReference type="Proteomes" id="UP001519460">
    <property type="component" value="Unassembled WGS sequence"/>
</dbReference>
<keyword evidence="10" id="KW-1185">Reference proteome</keyword>
<accession>A0ABD0J6D2</accession>
<proteinExistence type="inferred from homology"/>
<organism evidence="9 10">
    <name type="scientific">Batillaria attramentaria</name>
    <dbReference type="NCBI Taxonomy" id="370345"/>
    <lineage>
        <taxon>Eukaryota</taxon>
        <taxon>Metazoa</taxon>
        <taxon>Spiralia</taxon>
        <taxon>Lophotrochozoa</taxon>
        <taxon>Mollusca</taxon>
        <taxon>Gastropoda</taxon>
        <taxon>Caenogastropoda</taxon>
        <taxon>Sorbeoconcha</taxon>
        <taxon>Cerithioidea</taxon>
        <taxon>Batillariidae</taxon>
        <taxon>Batillaria</taxon>
    </lineage>
</organism>
<dbReference type="AlphaFoldDB" id="A0ABD0J6D2"/>
<evidence type="ECO:0000256" key="4">
    <source>
        <dbReference type="ARBA" id="ARBA00022722"/>
    </source>
</evidence>
<comment type="similarity">
    <text evidence="3">Belongs to the HARBI1 family.</text>
</comment>
<name>A0ABD0J6D2_9CAEN</name>
<dbReference type="PANTHER" id="PTHR22930">
    <property type="match status" value="1"/>
</dbReference>
<evidence type="ECO:0000256" key="2">
    <source>
        <dbReference type="ARBA" id="ARBA00004123"/>
    </source>
</evidence>
<evidence type="ECO:0000313" key="10">
    <source>
        <dbReference type="Proteomes" id="UP001519460"/>
    </source>
</evidence>
<comment type="cofactor">
    <cofactor evidence="1">
        <name>a divalent metal cation</name>
        <dbReference type="ChEBI" id="CHEBI:60240"/>
    </cofactor>
</comment>
<dbReference type="Pfam" id="PF13359">
    <property type="entry name" value="DDE_Tnp_4"/>
    <property type="match status" value="1"/>
</dbReference>
<feature type="domain" description="DDE Tnp4" evidence="8">
    <location>
        <begin position="243"/>
        <end position="408"/>
    </location>
</feature>
<dbReference type="GO" id="GO:0004518">
    <property type="term" value="F:nuclease activity"/>
    <property type="evidence" value="ECO:0007669"/>
    <property type="project" value="UniProtKB-KW"/>
</dbReference>
<dbReference type="GO" id="GO:0016787">
    <property type="term" value="F:hydrolase activity"/>
    <property type="evidence" value="ECO:0007669"/>
    <property type="project" value="UniProtKB-KW"/>
</dbReference>
<protein>
    <recommendedName>
        <fullName evidence="8">DDE Tnp4 domain-containing protein</fullName>
    </recommendedName>
</protein>
<evidence type="ECO:0000256" key="6">
    <source>
        <dbReference type="ARBA" id="ARBA00022801"/>
    </source>
</evidence>
<evidence type="ECO:0000256" key="5">
    <source>
        <dbReference type="ARBA" id="ARBA00022723"/>
    </source>
</evidence>
<evidence type="ECO:0000256" key="7">
    <source>
        <dbReference type="ARBA" id="ARBA00023242"/>
    </source>
</evidence>
<comment type="caution">
    <text evidence="9">The sequence shown here is derived from an EMBL/GenBank/DDBJ whole genome shotgun (WGS) entry which is preliminary data.</text>
</comment>
<evidence type="ECO:0000313" key="9">
    <source>
        <dbReference type="EMBL" id="KAK7461651.1"/>
    </source>
</evidence>
<keyword evidence="4" id="KW-0540">Nuclease</keyword>
<dbReference type="GO" id="GO:0005634">
    <property type="term" value="C:nucleus"/>
    <property type="evidence" value="ECO:0007669"/>
    <property type="project" value="UniProtKB-SubCell"/>
</dbReference>
<keyword evidence="7" id="KW-0539">Nucleus</keyword>